<protein>
    <submittedName>
        <fullName evidence="2">Uncharacterized protein</fullName>
    </submittedName>
</protein>
<dbReference type="Proteomes" id="UP000285190">
    <property type="component" value="Unassembled WGS sequence"/>
</dbReference>
<proteinExistence type="predicted"/>
<keyword evidence="1" id="KW-0812">Transmembrane</keyword>
<keyword evidence="1" id="KW-1133">Transmembrane helix</keyword>
<sequence length="71" mass="7882">MADQHRTFLEVVARAIHVLIGTSCLGVAGWFLFFVSPFNHFGFWGFLIAGTLLLLIGIFGSRKDVFLSLIP</sequence>
<keyword evidence="1" id="KW-0472">Membrane</keyword>
<organism evidence="2 3">
    <name type="scientific">Noviherbaspirillum cavernae</name>
    <dbReference type="NCBI Taxonomy" id="2320862"/>
    <lineage>
        <taxon>Bacteria</taxon>
        <taxon>Pseudomonadati</taxon>
        <taxon>Pseudomonadota</taxon>
        <taxon>Betaproteobacteria</taxon>
        <taxon>Burkholderiales</taxon>
        <taxon>Oxalobacteraceae</taxon>
        <taxon>Noviherbaspirillum</taxon>
    </lineage>
</organism>
<dbReference type="AlphaFoldDB" id="A0A418WV05"/>
<comment type="caution">
    <text evidence="2">The sequence shown here is derived from an EMBL/GenBank/DDBJ whole genome shotgun (WGS) entry which is preliminary data.</text>
</comment>
<evidence type="ECO:0000313" key="2">
    <source>
        <dbReference type="EMBL" id="RJF96520.1"/>
    </source>
</evidence>
<feature type="transmembrane region" description="Helical" evidence="1">
    <location>
        <begin position="41"/>
        <end position="60"/>
    </location>
</feature>
<gene>
    <name evidence="2" type="ORF">D3870_18905</name>
</gene>
<feature type="transmembrane region" description="Helical" evidence="1">
    <location>
        <begin position="12"/>
        <end position="35"/>
    </location>
</feature>
<accession>A0A418WV05</accession>
<evidence type="ECO:0000313" key="3">
    <source>
        <dbReference type="Proteomes" id="UP000285190"/>
    </source>
</evidence>
<keyword evidence="3" id="KW-1185">Reference proteome</keyword>
<dbReference type="EMBL" id="QYUN01000003">
    <property type="protein sequence ID" value="RJF96520.1"/>
    <property type="molecule type" value="Genomic_DNA"/>
</dbReference>
<evidence type="ECO:0000256" key="1">
    <source>
        <dbReference type="SAM" id="Phobius"/>
    </source>
</evidence>
<reference evidence="2 3" key="1">
    <citation type="submission" date="2018-09" db="EMBL/GenBank/DDBJ databases">
        <authorList>
            <person name="Zhu H."/>
        </authorList>
    </citation>
    <scope>NUCLEOTIDE SEQUENCE [LARGE SCALE GENOMIC DNA]</scope>
    <source>
        <strain evidence="2 3">K2R10-39</strain>
    </source>
</reference>
<name>A0A418WV05_9BURK</name>